<proteinExistence type="predicted"/>
<evidence type="ECO:0008006" key="3">
    <source>
        <dbReference type="Google" id="ProtNLM"/>
    </source>
</evidence>
<name>A0AA48KDG5_9BACT</name>
<sequence>MNALCRAATALSLLVLAGCSSEDPRLPDKLYEEAISLTQQGRNQEAQALLKRLASQYPDTKAGRDAVKDLYTLDGLVRQEVRERQRALHGTMKRVADALTRYRSTHGEYPRYLSALVPDYLDQAPETPWKHPFLYRPYVTVPIADVKDRRGRVAQVFNTKLDGYILCSLGLDLQIGGEDLAEDSYIVNGEPYKGAAPPPIPQPQPLR</sequence>
<dbReference type="Gene3D" id="3.30.700.10">
    <property type="entry name" value="Glycoprotein, Type 4 Pilin"/>
    <property type="match status" value="1"/>
</dbReference>
<dbReference type="InterPro" id="IPR011990">
    <property type="entry name" value="TPR-like_helical_dom_sf"/>
</dbReference>
<dbReference type="InterPro" id="IPR045584">
    <property type="entry name" value="Pilin-like"/>
</dbReference>
<protein>
    <recommendedName>
        <fullName evidence="3">Tetratricopeptide repeat protein</fullName>
    </recommendedName>
</protein>
<reference evidence="1" key="1">
    <citation type="journal article" date="2023" name="Int. J. Syst. Evol. Microbiol.">
        <title>Mesoterricola silvestris gen. nov., sp. nov., Mesoterricola sediminis sp. nov., Geothrix oryzae sp. nov., Geothrix edaphica sp. nov., Geothrix rubra sp. nov., and Geothrix limicola sp. nov., six novel members of Acidobacteriota isolated from soils.</title>
        <authorList>
            <person name="Itoh H."/>
            <person name="Sugisawa Y."/>
            <person name="Mise K."/>
            <person name="Xu Z."/>
            <person name="Kuniyasu M."/>
            <person name="Ushijima N."/>
            <person name="Kawano K."/>
            <person name="Kobayashi E."/>
            <person name="Shiratori Y."/>
            <person name="Masuda Y."/>
            <person name="Senoo K."/>
        </authorList>
    </citation>
    <scope>NUCLEOTIDE SEQUENCE</scope>
    <source>
        <strain evidence="1">W786</strain>
    </source>
</reference>
<dbReference type="AlphaFoldDB" id="A0AA48KDG5"/>
<dbReference type="Gene3D" id="1.25.40.10">
    <property type="entry name" value="Tetratricopeptide repeat domain"/>
    <property type="match status" value="1"/>
</dbReference>
<dbReference type="SUPFAM" id="SSF54523">
    <property type="entry name" value="Pili subunits"/>
    <property type="match status" value="1"/>
</dbReference>
<dbReference type="EMBL" id="AP027081">
    <property type="protein sequence ID" value="BDU77045.1"/>
    <property type="molecule type" value="Genomic_DNA"/>
</dbReference>
<gene>
    <name evidence="1" type="ORF">METESE_20030</name>
</gene>
<evidence type="ECO:0000313" key="2">
    <source>
        <dbReference type="Proteomes" id="UP001228113"/>
    </source>
</evidence>
<dbReference type="KEGG" id="msea:METESE_20030"/>
<dbReference type="RefSeq" id="WP_243335231.1">
    <property type="nucleotide sequence ID" value="NZ_AP027081.1"/>
</dbReference>
<accession>A0AA48KDG5</accession>
<evidence type="ECO:0000313" key="1">
    <source>
        <dbReference type="EMBL" id="BDU77045.1"/>
    </source>
</evidence>
<organism evidence="1 2">
    <name type="scientific">Mesoterricola sediminis</name>
    <dbReference type="NCBI Taxonomy" id="2927980"/>
    <lineage>
        <taxon>Bacteria</taxon>
        <taxon>Pseudomonadati</taxon>
        <taxon>Acidobacteriota</taxon>
        <taxon>Holophagae</taxon>
        <taxon>Holophagales</taxon>
        <taxon>Holophagaceae</taxon>
        <taxon>Mesoterricola</taxon>
    </lineage>
</organism>
<dbReference type="Proteomes" id="UP001228113">
    <property type="component" value="Chromosome"/>
</dbReference>
<keyword evidence="2" id="KW-1185">Reference proteome</keyword>
<dbReference type="PROSITE" id="PS51257">
    <property type="entry name" value="PROKAR_LIPOPROTEIN"/>
    <property type="match status" value="1"/>
</dbReference>